<feature type="non-terminal residue" evidence="3">
    <location>
        <position position="422"/>
    </location>
</feature>
<evidence type="ECO:0000313" key="4">
    <source>
        <dbReference type="Proteomes" id="UP001215598"/>
    </source>
</evidence>
<feature type="region of interest" description="Disordered" evidence="1">
    <location>
        <begin position="246"/>
        <end position="291"/>
    </location>
</feature>
<dbReference type="EMBL" id="JARKIB010000155">
    <property type="protein sequence ID" value="KAJ7731049.1"/>
    <property type="molecule type" value="Genomic_DNA"/>
</dbReference>
<name>A0AAD7K3R5_9AGAR</name>
<protein>
    <submittedName>
        <fullName evidence="3">Uncharacterized protein</fullName>
    </submittedName>
</protein>
<feature type="non-terminal residue" evidence="3">
    <location>
        <position position="1"/>
    </location>
</feature>
<evidence type="ECO:0000313" key="2">
    <source>
        <dbReference type="EMBL" id="KAJ7731049.1"/>
    </source>
</evidence>
<comment type="caution">
    <text evidence="3">The sequence shown here is derived from an EMBL/GenBank/DDBJ whole genome shotgun (WGS) entry which is preliminary data.</text>
</comment>
<dbReference type="Proteomes" id="UP001215598">
    <property type="component" value="Unassembled WGS sequence"/>
</dbReference>
<dbReference type="AlphaFoldDB" id="A0AAD7K3R5"/>
<dbReference type="EMBL" id="JARKIB010000009">
    <property type="protein sequence ID" value="KAJ7776121.1"/>
    <property type="molecule type" value="Genomic_DNA"/>
</dbReference>
<sequence length="422" mass="49028">TKKGKKEPDYKIRRERKGCLTKTGVCRARFPRDVFAASEMAEDGHIDVRHIEPMMNTTNPVLTFLNRCNTDVTSLLSGTAVKAVVSYISDYISKFSLKSFQMFASVYDVFEKDSELIGGSVRDKDHARHLMRKMVNSMSAKMEIGSPMASMYLLGNPDHYASHEYVTFAWRQYVQFVRSFWVESMKAEEEEDDKMDDEERIPIGQLDGKFVPASAVDDYRYRPAEYSNLNLYEWIQCARKKKRSVNERNKFEEDQVSDEEDRLEDDPNDTDDEFDTISPLGDGDGESDWETDDEEDIIIDKQARRDKDEHPVQHPFLTSHPLFLSHSVACNFDNLYHVIPNFIGGSIPRSDKGDRAAYCMTILTLFKPWRSPADLKDVISTWDQAFKEHTFTERQLQLIKNFDVRYECNDARDDHFAQMRKK</sequence>
<keyword evidence="4" id="KW-1185">Reference proteome</keyword>
<evidence type="ECO:0000256" key="1">
    <source>
        <dbReference type="SAM" id="MobiDB-lite"/>
    </source>
</evidence>
<organism evidence="3 4">
    <name type="scientific">Mycena metata</name>
    <dbReference type="NCBI Taxonomy" id="1033252"/>
    <lineage>
        <taxon>Eukaryota</taxon>
        <taxon>Fungi</taxon>
        <taxon>Dikarya</taxon>
        <taxon>Basidiomycota</taxon>
        <taxon>Agaricomycotina</taxon>
        <taxon>Agaricomycetes</taxon>
        <taxon>Agaricomycetidae</taxon>
        <taxon>Agaricales</taxon>
        <taxon>Marasmiineae</taxon>
        <taxon>Mycenaceae</taxon>
        <taxon>Mycena</taxon>
    </lineage>
</organism>
<feature type="compositionally biased region" description="Acidic residues" evidence="1">
    <location>
        <begin position="254"/>
        <end position="275"/>
    </location>
</feature>
<proteinExistence type="predicted"/>
<gene>
    <name evidence="2" type="ORF">B0H16DRAFT_1268697</name>
    <name evidence="3" type="ORF">B0H16DRAFT_1268826</name>
</gene>
<reference evidence="3" key="1">
    <citation type="submission" date="2023-03" db="EMBL/GenBank/DDBJ databases">
        <title>Massive genome expansion in bonnet fungi (Mycena s.s.) driven by repeated elements and novel gene families across ecological guilds.</title>
        <authorList>
            <consortium name="Lawrence Berkeley National Laboratory"/>
            <person name="Harder C.B."/>
            <person name="Miyauchi S."/>
            <person name="Viragh M."/>
            <person name="Kuo A."/>
            <person name="Thoen E."/>
            <person name="Andreopoulos B."/>
            <person name="Lu D."/>
            <person name="Skrede I."/>
            <person name="Drula E."/>
            <person name="Henrissat B."/>
            <person name="Morin E."/>
            <person name="Kohler A."/>
            <person name="Barry K."/>
            <person name="LaButti K."/>
            <person name="Morin E."/>
            <person name="Salamov A."/>
            <person name="Lipzen A."/>
            <person name="Mereny Z."/>
            <person name="Hegedus B."/>
            <person name="Baldrian P."/>
            <person name="Stursova M."/>
            <person name="Weitz H."/>
            <person name="Taylor A."/>
            <person name="Grigoriev I.V."/>
            <person name="Nagy L.G."/>
            <person name="Martin F."/>
            <person name="Kauserud H."/>
        </authorList>
    </citation>
    <scope>NUCLEOTIDE SEQUENCE</scope>
    <source>
        <strain evidence="3">CBHHK182m</strain>
    </source>
</reference>
<evidence type="ECO:0000313" key="3">
    <source>
        <dbReference type="EMBL" id="KAJ7776121.1"/>
    </source>
</evidence>
<accession>A0AAD7K3R5</accession>